<organism evidence="2 3">
    <name type="scientific">Eiseniibacteriota bacterium</name>
    <dbReference type="NCBI Taxonomy" id="2212470"/>
    <lineage>
        <taxon>Bacteria</taxon>
        <taxon>Candidatus Eiseniibacteriota</taxon>
    </lineage>
</organism>
<dbReference type="InterPro" id="IPR038740">
    <property type="entry name" value="BioF2-like_GNAT_dom"/>
</dbReference>
<dbReference type="AlphaFoldDB" id="A0A538SGG2"/>
<dbReference type="SUPFAM" id="SSF55729">
    <property type="entry name" value="Acyl-CoA N-acyltransferases (Nat)"/>
    <property type="match status" value="1"/>
</dbReference>
<evidence type="ECO:0000259" key="1">
    <source>
        <dbReference type="Pfam" id="PF13480"/>
    </source>
</evidence>
<accession>A0A538SGG2</accession>
<gene>
    <name evidence="2" type="ORF">E6K71_02600</name>
</gene>
<keyword evidence="2" id="KW-0808">Transferase</keyword>
<comment type="caution">
    <text evidence="2">The sequence shown here is derived from an EMBL/GenBank/DDBJ whole genome shotgun (WGS) entry which is preliminary data.</text>
</comment>
<dbReference type="GO" id="GO:0016740">
    <property type="term" value="F:transferase activity"/>
    <property type="evidence" value="ECO:0007669"/>
    <property type="project" value="UniProtKB-KW"/>
</dbReference>
<dbReference type="Pfam" id="PF13480">
    <property type="entry name" value="Acetyltransf_6"/>
    <property type="match status" value="1"/>
</dbReference>
<protein>
    <submittedName>
        <fullName evidence="2">GNAT family N-acetyltransferase</fullName>
    </submittedName>
</protein>
<dbReference type="Gene3D" id="3.40.630.30">
    <property type="match status" value="1"/>
</dbReference>
<proteinExistence type="predicted"/>
<feature type="domain" description="BioF2-like acetyltransferase" evidence="1">
    <location>
        <begin position="184"/>
        <end position="331"/>
    </location>
</feature>
<name>A0A538SGG2_UNCEI</name>
<dbReference type="Proteomes" id="UP000316292">
    <property type="component" value="Unassembled WGS sequence"/>
</dbReference>
<dbReference type="EMBL" id="VBOR01000034">
    <property type="protein sequence ID" value="TMQ50458.1"/>
    <property type="molecule type" value="Genomic_DNA"/>
</dbReference>
<reference evidence="2 3" key="1">
    <citation type="journal article" date="2019" name="Nat. Microbiol.">
        <title>Mediterranean grassland soil C-N compound turnover is dependent on rainfall and depth, and is mediated by genomically divergent microorganisms.</title>
        <authorList>
            <person name="Diamond S."/>
            <person name="Andeer P.F."/>
            <person name="Li Z."/>
            <person name="Crits-Christoph A."/>
            <person name="Burstein D."/>
            <person name="Anantharaman K."/>
            <person name="Lane K.R."/>
            <person name="Thomas B.C."/>
            <person name="Pan C."/>
            <person name="Northen T.R."/>
            <person name="Banfield J.F."/>
        </authorList>
    </citation>
    <scope>NUCLEOTIDE SEQUENCE [LARGE SCALE GENOMIC DNA]</scope>
    <source>
        <strain evidence="2">WS_1</strain>
    </source>
</reference>
<dbReference type="InterPro" id="IPR016181">
    <property type="entry name" value="Acyl_CoA_acyltransferase"/>
</dbReference>
<sequence length="380" mass="43546">MSGPREKITVEHVTDPAMLVSLRRDWNRLVDESRRPTVFLTWEWLHAWWIHFGKGLRLHLLLVRDPSGRLIGLGPFCIERMGVVWPMRVLRFLGSRRVGSDYLDLLAARGAEREVSAAIFRTFLEDRSWDIAELSDLLDESITLRFLLGQAREARCALGVATGEYCPFLPLAPSMEEYQDSLGRSKRSRLKRAKRAVEELGSTYRMADTPELLMPALDELFELHAKRWAARGLPGNFADPLVKSFHHEVAQGIGPEGLMRIYTLEYRGRAIACDYVLQRGATVYFYQSAFDPDPALEEYSPGHTLLASCLEDSVARGAREFDFLRGREEYKARWTTEARETRTLTLVPREHGAAYARLLGNQAVRWTKRKVRELLPRGRT</sequence>
<evidence type="ECO:0000313" key="3">
    <source>
        <dbReference type="Proteomes" id="UP000316292"/>
    </source>
</evidence>
<evidence type="ECO:0000313" key="2">
    <source>
        <dbReference type="EMBL" id="TMQ50458.1"/>
    </source>
</evidence>